<keyword evidence="5 7" id="KW-0807">Transducer</keyword>
<proteinExistence type="inferred from homology"/>
<dbReference type="EMBL" id="MDLC01000013">
    <property type="protein sequence ID" value="ODS24159.1"/>
    <property type="molecule type" value="Genomic_DNA"/>
</dbReference>
<dbReference type="GO" id="GO:0007165">
    <property type="term" value="P:signal transduction"/>
    <property type="evidence" value="ECO:0007669"/>
    <property type="project" value="UniProtKB-KW"/>
</dbReference>
<keyword evidence="3" id="KW-1133">Transmembrane helix</keyword>
<dbReference type="InterPro" id="IPR004090">
    <property type="entry name" value="Chemotax_Me-accpt_rcpt"/>
</dbReference>
<gene>
    <name evidence="9" type="ORF">AB835_05375</name>
</gene>
<keyword evidence="4" id="KW-0472">Membrane</keyword>
<dbReference type="InterPro" id="IPR004089">
    <property type="entry name" value="MCPsignal_dom"/>
</dbReference>
<comment type="caution">
    <text evidence="9">The sequence shown here is derived from an EMBL/GenBank/DDBJ whole genome shotgun (WGS) entry which is preliminary data.</text>
</comment>
<dbReference type="STRING" id="62101.AB835_05375"/>
<dbReference type="PANTHER" id="PTHR32089:SF119">
    <property type="entry name" value="METHYL-ACCEPTING CHEMOTAXIS PROTEIN CTPL"/>
    <property type="match status" value="1"/>
</dbReference>
<evidence type="ECO:0000256" key="6">
    <source>
        <dbReference type="ARBA" id="ARBA00029447"/>
    </source>
</evidence>
<reference evidence="9 10" key="1">
    <citation type="journal article" date="2016" name="Appl. Environ. Microbiol.">
        <title>Lack of Overt Genome Reduction in the Bryostatin-Producing Bryozoan Symbiont "Candidatus Endobugula sertula".</title>
        <authorList>
            <person name="Miller I.J."/>
            <person name="Vanee N."/>
            <person name="Fong S.S."/>
            <person name="Lim-Fong G.E."/>
            <person name="Kwan J.C."/>
        </authorList>
    </citation>
    <scope>NUCLEOTIDE SEQUENCE [LARGE SCALE GENOMIC DNA]</scope>
    <source>
        <strain evidence="9">AB1-4</strain>
    </source>
</reference>
<organism evidence="9 10">
    <name type="scientific">Candidatus Endobugula sertula</name>
    <name type="common">Bugula neritina bacterial symbiont</name>
    <dbReference type="NCBI Taxonomy" id="62101"/>
    <lineage>
        <taxon>Bacteria</taxon>
        <taxon>Pseudomonadati</taxon>
        <taxon>Pseudomonadota</taxon>
        <taxon>Gammaproteobacteria</taxon>
        <taxon>Cellvibrionales</taxon>
        <taxon>Cellvibrionaceae</taxon>
        <taxon>Candidatus Endobugula</taxon>
    </lineage>
</organism>
<dbReference type="Gene3D" id="1.10.287.950">
    <property type="entry name" value="Methyl-accepting chemotaxis protein"/>
    <property type="match status" value="1"/>
</dbReference>
<dbReference type="AlphaFoldDB" id="A0A1D2QRF0"/>
<evidence type="ECO:0000259" key="8">
    <source>
        <dbReference type="PROSITE" id="PS50111"/>
    </source>
</evidence>
<evidence type="ECO:0000256" key="2">
    <source>
        <dbReference type="ARBA" id="ARBA00022692"/>
    </source>
</evidence>
<dbReference type="PROSITE" id="PS50111">
    <property type="entry name" value="CHEMOTAXIS_TRANSDUC_2"/>
    <property type="match status" value="1"/>
</dbReference>
<dbReference type="FunFam" id="1.10.287.950:FF:000001">
    <property type="entry name" value="Methyl-accepting chemotaxis sensory transducer"/>
    <property type="match status" value="1"/>
</dbReference>
<evidence type="ECO:0000256" key="3">
    <source>
        <dbReference type="ARBA" id="ARBA00022989"/>
    </source>
</evidence>
<dbReference type="SUPFAM" id="SSF58104">
    <property type="entry name" value="Methyl-accepting chemotaxis protein (MCP) signaling domain"/>
    <property type="match status" value="1"/>
</dbReference>
<dbReference type="PRINTS" id="PR00260">
    <property type="entry name" value="CHEMTRNSDUCR"/>
</dbReference>
<dbReference type="Pfam" id="PF00015">
    <property type="entry name" value="MCPsignal"/>
    <property type="match status" value="1"/>
</dbReference>
<evidence type="ECO:0000256" key="7">
    <source>
        <dbReference type="PROSITE-ProRule" id="PRU00284"/>
    </source>
</evidence>
<evidence type="ECO:0000256" key="5">
    <source>
        <dbReference type="ARBA" id="ARBA00023224"/>
    </source>
</evidence>
<comment type="similarity">
    <text evidence="6">Belongs to the methyl-accepting chemotaxis (MCP) protein family.</text>
</comment>
<dbReference type="GO" id="GO:0016020">
    <property type="term" value="C:membrane"/>
    <property type="evidence" value="ECO:0007669"/>
    <property type="project" value="UniProtKB-SubCell"/>
</dbReference>
<dbReference type="Proteomes" id="UP000242502">
    <property type="component" value="Unassembled WGS sequence"/>
</dbReference>
<evidence type="ECO:0000313" key="10">
    <source>
        <dbReference type="Proteomes" id="UP000242502"/>
    </source>
</evidence>
<dbReference type="GO" id="GO:0006935">
    <property type="term" value="P:chemotaxis"/>
    <property type="evidence" value="ECO:0007669"/>
    <property type="project" value="InterPro"/>
</dbReference>
<evidence type="ECO:0000256" key="4">
    <source>
        <dbReference type="ARBA" id="ARBA00023136"/>
    </source>
</evidence>
<comment type="subcellular location">
    <subcellularLocation>
        <location evidence="1">Membrane</location>
        <topology evidence="1">Multi-pass membrane protein</topology>
    </subcellularLocation>
</comment>
<name>A0A1D2QRF0_9GAMM</name>
<dbReference type="GO" id="GO:0004888">
    <property type="term" value="F:transmembrane signaling receptor activity"/>
    <property type="evidence" value="ECO:0007669"/>
    <property type="project" value="InterPro"/>
</dbReference>
<accession>A0A1D2QRF0</accession>
<evidence type="ECO:0000313" key="9">
    <source>
        <dbReference type="EMBL" id="ODS24159.1"/>
    </source>
</evidence>
<evidence type="ECO:0000256" key="1">
    <source>
        <dbReference type="ARBA" id="ARBA00004141"/>
    </source>
</evidence>
<dbReference type="PANTHER" id="PTHR32089">
    <property type="entry name" value="METHYL-ACCEPTING CHEMOTAXIS PROTEIN MCPB"/>
    <property type="match status" value="1"/>
</dbReference>
<feature type="domain" description="Methyl-accepting transducer" evidence="8">
    <location>
        <begin position="9"/>
        <end position="245"/>
    </location>
</feature>
<sequence length="286" mass="30345">MEYATIGQNATQLEKSSEESIRVMEKTLENVEQQRDETAMVATAMYEMGEATQHVAQNTSEAAKVAENAKACVAKGKTTALDTQEIITQLAAEVNNASTVIKSLATETDSIGNVLEAIRGIAEQTNLLALNAAIEAARAGDTGRGFAVVADEVRSLAQRTQNSTGDIQKLVESLQNEAKNAVNSMQKGVKSTETCLEKSDETTSALEAATQAVNQISDLNTQIASTAEEQSAAAEQINSNVNNISRIAENTSTGAIQTASANQKTAKSIIALHGCLKQYKVYADQN</sequence>
<keyword evidence="2" id="KW-0812">Transmembrane</keyword>
<dbReference type="SMART" id="SM00283">
    <property type="entry name" value="MA"/>
    <property type="match status" value="1"/>
</dbReference>
<protein>
    <recommendedName>
        <fullName evidence="8">Methyl-accepting transducer domain-containing protein</fullName>
    </recommendedName>
</protein>